<keyword evidence="2" id="KW-1185">Reference proteome</keyword>
<protein>
    <recommendedName>
        <fullName evidence="3">NERD domain-containing protein</fullName>
    </recommendedName>
</protein>
<dbReference type="OrthoDB" id="3358108at2"/>
<organism evidence="1 2">
    <name type="scientific">Pseudaminobacter soli</name>
    <name type="common">ex Li et al. 2025</name>
    <dbReference type="NCBI Taxonomy" id="1295366"/>
    <lineage>
        <taxon>Bacteria</taxon>
        <taxon>Pseudomonadati</taxon>
        <taxon>Pseudomonadota</taxon>
        <taxon>Alphaproteobacteria</taxon>
        <taxon>Hyphomicrobiales</taxon>
        <taxon>Phyllobacteriaceae</taxon>
        <taxon>Pseudaminobacter</taxon>
    </lineage>
</organism>
<dbReference type="Proteomes" id="UP000240653">
    <property type="component" value="Unassembled WGS sequence"/>
</dbReference>
<accession>A0A2P7SE58</accession>
<dbReference type="AlphaFoldDB" id="A0A2P7SE58"/>
<comment type="caution">
    <text evidence="1">The sequence shown here is derived from an EMBL/GenBank/DDBJ whole genome shotgun (WGS) entry which is preliminary data.</text>
</comment>
<evidence type="ECO:0000313" key="1">
    <source>
        <dbReference type="EMBL" id="PSJ60768.1"/>
    </source>
</evidence>
<evidence type="ECO:0000313" key="2">
    <source>
        <dbReference type="Proteomes" id="UP000240653"/>
    </source>
</evidence>
<gene>
    <name evidence="1" type="ORF">C7I85_12050</name>
</gene>
<dbReference type="EMBL" id="PXYL01000005">
    <property type="protein sequence ID" value="PSJ60768.1"/>
    <property type="molecule type" value="Genomic_DNA"/>
</dbReference>
<name>A0A2P7SE58_9HYPH</name>
<sequence length="227" mass="26284">MPAYRSSAEAEVRDAVVARIRERRPNARIIHEINVSTYGPNRIDVLAVDRAEIISVEIKSAKDKLDRLPAQIESMNRVAHHVVAALHEKFLVEQETNQWAAHYERDGKFYLRRVPDGIKDAEVWVYPEIRRAMPIAEHDGLARWRFPDQRVETSLPSAALDMLWRDELYELCGMFRISATRRSNMSEMMAALRWNCTGKDLTRGVCWMLRARRCVEADPEIVERIAA</sequence>
<proteinExistence type="predicted"/>
<reference evidence="1 2" key="1">
    <citation type="submission" date="2018-03" db="EMBL/GenBank/DDBJ databases">
        <title>The draft genome of Mesorhizobium soli JCM 19897.</title>
        <authorList>
            <person name="Li L."/>
            <person name="Liu L."/>
            <person name="Liang L."/>
            <person name="Wang T."/>
            <person name="Zhang X."/>
        </authorList>
    </citation>
    <scope>NUCLEOTIDE SEQUENCE [LARGE SCALE GENOMIC DNA]</scope>
    <source>
        <strain evidence="1 2">JCM 19897</strain>
    </source>
</reference>
<evidence type="ECO:0008006" key="3">
    <source>
        <dbReference type="Google" id="ProtNLM"/>
    </source>
</evidence>